<reference evidence="1 2" key="1">
    <citation type="submission" date="2019-02" db="EMBL/GenBank/DDBJ databases">
        <title>Pedobacter sp. RP-3-8 sp. nov., isolated from Arctic soil.</title>
        <authorList>
            <person name="Dahal R.H."/>
        </authorList>
    </citation>
    <scope>NUCLEOTIDE SEQUENCE [LARGE SCALE GENOMIC DNA]</scope>
    <source>
        <strain evidence="1 2">RP-3-8</strain>
    </source>
</reference>
<dbReference type="OrthoDB" id="788836at2"/>
<dbReference type="EMBL" id="SJSM01000002">
    <property type="protein sequence ID" value="TCC98801.1"/>
    <property type="molecule type" value="Genomic_DNA"/>
</dbReference>
<organism evidence="1 2">
    <name type="scientific">Pedobacter hiemivivus</name>
    <dbReference type="NCBI Taxonomy" id="2530454"/>
    <lineage>
        <taxon>Bacteria</taxon>
        <taxon>Pseudomonadati</taxon>
        <taxon>Bacteroidota</taxon>
        <taxon>Sphingobacteriia</taxon>
        <taxon>Sphingobacteriales</taxon>
        <taxon>Sphingobacteriaceae</taxon>
        <taxon>Pedobacter</taxon>
    </lineage>
</organism>
<proteinExistence type="predicted"/>
<name>A0A4R0NEE2_9SPHI</name>
<comment type="caution">
    <text evidence="1">The sequence shown here is derived from an EMBL/GenBank/DDBJ whole genome shotgun (WGS) entry which is preliminary data.</text>
</comment>
<keyword evidence="2" id="KW-1185">Reference proteome</keyword>
<accession>A0A4R0NEE2</accession>
<evidence type="ECO:0000313" key="2">
    <source>
        <dbReference type="Proteomes" id="UP000291117"/>
    </source>
</evidence>
<protein>
    <submittedName>
        <fullName evidence="1">Uncharacterized protein</fullName>
    </submittedName>
</protein>
<evidence type="ECO:0000313" key="1">
    <source>
        <dbReference type="EMBL" id="TCC98801.1"/>
    </source>
</evidence>
<gene>
    <name evidence="1" type="ORF">EZ444_05870</name>
</gene>
<dbReference type="Proteomes" id="UP000291117">
    <property type="component" value="Unassembled WGS sequence"/>
</dbReference>
<dbReference type="RefSeq" id="WP_131607781.1">
    <property type="nucleotide sequence ID" value="NZ_SJSM01000002.1"/>
</dbReference>
<dbReference type="AlphaFoldDB" id="A0A4R0NEE2"/>
<sequence length="244" mass="28406">MENPPNSEVRSAIQTENQHESLLSYPAETLIQLFTATLEKFSYPELFAVLVSPETPLISTIIRTAIKSKQNAEPFRLSLEQAERRTVILLNNRRKKFARRTWKTQPLFALEVIRQKYPHYTEEILTADLILVKPRKRREKFVKRTSEFGLRICQIRKLSGIMKLSDPESPKYYKCCNQIAGYMQGLKNRSPISLQVNYSGESFQYDFPWNSRESDIKAFIAITKKVGSFKELDEQWSSYHSSGK</sequence>